<dbReference type="AlphaFoldDB" id="Q0YPH7"/>
<evidence type="ECO:0000313" key="3">
    <source>
        <dbReference type="Proteomes" id="UP000004162"/>
    </source>
</evidence>
<evidence type="ECO:0000313" key="2">
    <source>
        <dbReference type="EMBL" id="EAT58203.1"/>
    </source>
</evidence>
<proteinExistence type="predicted"/>
<accession>Q0YPH7</accession>
<reference evidence="2 3" key="2">
    <citation type="submission" date="2006-07" db="EMBL/GenBank/DDBJ databases">
        <title>Sequencing of the draft genome and assembly of Chlorobium ferroxidans DSM 13031.</title>
        <authorList>
            <consortium name="US DOE Joint Genome Institute (JGI-PGF)"/>
            <person name="Copeland A."/>
            <person name="Lucas S."/>
            <person name="Lapidus A."/>
            <person name="Barry K."/>
            <person name="Glavina del Rio T."/>
            <person name="Dalin E."/>
            <person name="Tice H."/>
            <person name="Bruce D."/>
            <person name="Pitluck S."/>
            <person name="Richardson P."/>
        </authorList>
    </citation>
    <scope>NUCLEOTIDE SEQUENCE [LARGE SCALE GENOMIC DNA]</scope>
    <source>
        <strain evidence="2 3">DSM 13031</strain>
    </source>
</reference>
<organism evidence="2 3">
    <name type="scientific">Chlorobium ferrooxidans DSM 13031</name>
    <dbReference type="NCBI Taxonomy" id="377431"/>
    <lineage>
        <taxon>Bacteria</taxon>
        <taxon>Pseudomonadati</taxon>
        <taxon>Chlorobiota</taxon>
        <taxon>Chlorobiia</taxon>
        <taxon>Chlorobiales</taxon>
        <taxon>Chlorobiaceae</taxon>
        <taxon>Chlorobium/Pelodictyon group</taxon>
        <taxon>Chlorobium</taxon>
    </lineage>
</organism>
<feature type="compositionally biased region" description="Acidic residues" evidence="1">
    <location>
        <begin position="100"/>
        <end position="111"/>
    </location>
</feature>
<name>Q0YPH7_9CHLB</name>
<keyword evidence="3" id="KW-1185">Reference proteome</keyword>
<dbReference type="RefSeq" id="WP_006367194.1">
    <property type="nucleotide sequence ID" value="NZ_AASE01000027.1"/>
</dbReference>
<reference evidence="2 3" key="1">
    <citation type="submission" date="2006-07" db="EMBL/GenBank/DDBJ databases">
        <title>Annotation of the draft genome assembly of Chlorobium ferroxidans DSM 13031.</title>
        <authorList>
            <consortium name="US DOE Joint Genome Institute (JGI-ORNL)"/>
            <person name="Larimer F."/>
            <person name="Land M."/>
            <person name="Hauser L."/>
        </authorList>
    </citation>
    <scope>NUCLEOTIDE SEQUENCE [LARGE SCALE GENOMIC DNA]</scope>
    <source>
        <strain evidence="2 3">DSM 13031</strain>
    </source>
</reference>
<sequence>MTTVLLLAVVLLLLAVLVILLTGWPGRIQKEIERTGMELRRELSQHRADSLQLLHAMRIELEESLRETIDQKLDAVAVDSRRSSERRKKPIPVQSQNPLPDEEEVEAEDEQNGQYRRRNGSGAGSAADDRQLLLFSGTDERQEPVNAAPVESAATIFCDIDDIPGVEDLADYEDL</sequence>
<gene>
    <name evidence="2" type="ORF">CferDRAFT_0189</name>
</gene>
<protein>
    <submittedName>
        <fullName evidence="2">Uncharacterized protein</fullName>
    </submittedName>
</protein>
<evidence type="ECO:0000256" key="1">
    <source>
        <dbReference type="SAM" id="MobiDB-lite"/>
    </source>
</evidence>
<feature type="region of interest" description="Disordered" evidence="1">
    <location>
        <begin position="76"/>
        <end position="150"/>
    </location>
</feature>
<dbReference type="OrthoDB" id="594983at2"/>
<dbReference type="Proteomes" id="UP000004162">
    <property type="component" value="Unassembled WGS sequence"/>
</dbReference>
<comment type="caution">
    <text evidence="2">The sequence shown here is derived from an EMBL/GenBank/DDBJ whole genome shotgun (WGS) entry which is preliminary data.</text>
</comment>
<dbReference type="EMBL" id="AASE01000027">
    <property type="protein sequence ID" value="EAT58203.1"/>
    <property type="molecule type" value="Genomic_DNA"/>
</dbReference>